<dbReference type="PANTHER" id="PTHR45739:SF1">
    <property type="entry name" value="EXTRACELLULAR MATRIX ORGANIZING PROTEIN FRAS1"/>
    <property type="match status" value="1"/>
</dbReference>
<dbReference type="InterPro" id="IPR051561">
    <property type="entry name" value="FRAS1_ECM"/>
</dbReference>
<dbReference type="EMBL" id="CAJOBC010001360">
    <property type="protein sequence ID" value="CAF3673900.1"/>
    <property type="molecule type" value="Genomic_DNA"/>
</dbReference>
<dbReference type="InterPro" id="IPR003644">
    <property type="entry name" value="Calx_beta"/>
</dbReference>
<dbReference type="Gene3D" id="2.60.40.2030">
    <property type="match status" value="2"/>
</dbReference>
<evidence type="ECO:0000313" key="11">
    <source>
        <dbReference type="Proteomes" id="UP000663829"/>
    </source>
</evidence>
<evidence type="ECO:0000259" key="8">
    <source>
        <dbReference type="PROSITE" id="PS50184"/>
    </source>
</evidence>
<keyword evidence="2" id="KW-0732">Signal</keyword>
<dbReference type="GO" id="GO:0009653">
    <property type="term" value="P:anatomical structure morphogenesis"/>
    <property type="evidence" value="ECO:0007669"/>
    <property type="project" value="TreeGrafter"/>
</dbReference>
<gene>
    <name evidence="9" type="ORF">GPM918_LOCUS8032</name>
    <name evidence="10" type="ORF">SRO942_LOCUS8032</name>
</gene>
<evidence type="ECO:0000256" key="5">
    <source>
        <dbReference type="ARBA" id="ARBA00023180"/>
    </source>
</evidence>
<dbReference type="PROSITE" id="PS50184">
    <property type="entry name" value="VWFC_2"/>
    <property type="match status" value="2"/>
</dbReference>
<dbReference type="EMBL" id="CAJNOQ010001360">
    <property type="protein sequence ID" value="CAF0889262.1"/>
    <property type="molecule type" value="Genomic_DNA"/>
</dbReference>
<dbReference type="GO" id="GO:0007154">
    <property type="term" value="P:cell communication"/>
    <property type="evidence" value="ECO:0007669"/>
    <property type="project" value="InterPro"/>
</dbReference>
<evidence type="ECO:0000256" key="6">
    <source>
        <dbReference type="PROSITE-ProRule" id="PRU01201"/>
    </source>
</evidence>
<feature type="transmembrane region" description="Helical" evidence="7">
    <location>
        <begin position="2354"/>
        <end position="2375"/>
    </location>
</feature>
<dbReference type="InterPro" id="IPR001007">
    <property type="entry name" value="VWF_dom"/>
</dbReference>
<keyword evidence="5" id="KW-0325">Glycoprotein</keyword>
<evidence type="ECO:0000313" key="10">
    <source>
        <dbReference type="EMBL" id="CAF3673900.1"/>
    </source>
</evidence>
<proteinExistence type="inferred from homology"/>
<keyword evidence="7" id="KW-0812">Transmembrane</keyword>
<dbReference type="SUPFAM" id="SSF141072">
    <property type="entry name" value="CalX-like"/>
    <property type="match status" value="2"/>
</dbReference>
<protein>
    <recommendedName>
        <fullName evidence="8">VWFC domain-containing protein</fullName>
    </recommendedName>
</protein>
<feature type="domain" description="VWFC" evidence="8">
    <location>
        <begin position="106"/>
        <end position="166"/>
    </location>
</feature>
<feature type="domain" description="VWFC" evidence="8">
    <location>
        <begin position="2"/>
        <end position="63"/>
    </location>
</feature>
<evidence type="ECO:0000256" key="2">
    <source>
        <dbReference type="ARBA" id="ARBA00022729"/>
    </source>
</evidence>
<sequence length="2447" mass="282997">MNDCIYKHSTYPINSEWENQHCQTCKCLNNGIIACQNRTCRLQECQKSEQLTIDGLECCPKCLPLKQTCIYQGILIHDLEFVQGECCPNEYLVHRKNSCCLECVRHTCSFYGEIYFDNDIWHTSACQYCSCRMGNIQCKSVQCQYQFCLENEIEERRHDNCCVNCRTPKICYYQEQLVKEGMYIQTDNCTLCTCSSHSQIECYEKCNNKTVITRLLANRNRRIQIDLTLFHFQDNIIHHPKFGVLKSSSTNSTQMNFEDFHAGYIQYLPTVSANNTDIVLLAIIANKHVYTALILINFHSHSIPRIVKMILNSAIGFSGALASNDKSMNNTHLSIRQFTSEQLNSGLVWYTPNKNMLKFKCPSNVAEEECSNYDRMTFDHGVFKIIAGQMVLLNANKLNLTDVNTSEYLDVRHSKGNKDRTRVYFAHRDEPGIKIHTFTKGDLIKGNILVGTNIDDLVEIESPAVTYNFDLVVRNKTIPFKVKILTADLQPPQFREDTSTINVMQLGMTPLLPSLFDVNDPDTSTFELSFILTKQPSAGYMQNSIGTIFKTNDHFQYFELINYTLYYFHTNVNQTNDTISFNVSDGLYSAIKTIIFNVIPLTSTTILTRLNESSLELSINEATQSVIQRQHISYSSLTLDEIKYNLVQLPRYGYFIKNNKQLLLSDTFTQTDIDMYIIRYQAPAEIGLFPISESIIFNVSDIQCSMMLIQMLLINIKPIDNRAPKLSLNTDTIEVIEGEYIYLDENVISLFDIDSSLEQIQVIVETFPIFGYIELTNKRQTVKSFTIVEMLNRFIRYVQNDHHNKEPKRDKFKIYATDGSNDSPLLTVIVNIKSKLNLVNIEDSILMSVFDGNFTSETKNLRILIDNGIRYVYLKNKGLSMANGEKVTINKWMLNLTNDFIPTDSIIYRVTKTSNFGRLIVNTSMTDHFTQTDLNQEQVIFEHLFYETIGVTWFKFDIWIKNQVQLKNQKFIIFIPPTMTQNQIFSLVANNRRTIEKFDLNINDDDTPIESIELSVLISSDYGRLEFKDVPGVSINQFFYEDILTGQIVYTAVSNNHTIPKHERLLLCIYDGKYKIYETFNILIYPENSILLNVRVSLPIYVKHHKRVIINESVLQVNNNDTIAFEIYRLPHYGQLEKLNNNNISWTKIMTKFYSRDIKANRISYRHTNDSSAIDMIMLKLTNNIKKQYYINSSKSSTIVEIIINTQNDKILLESTKRLPIGIYFLSQLSANTYGRLISNEDLGIADLNFVNIFKIITKPKCGRLVGDEHNDIESFTIDDKIFYIINNNHQICSNMFDLFEFIMENKIETKTRVLIEWSMTIFNTSHMNITMSDDNKIHIPVIKVGSLKQFSVVTCRIRSDMTNSNLDIHSHSYNERLIFDVGESMKICTIMLNSRLENKMSTFRVELINGKYTMSNNKHIDINLVPQKQDLIVEFYHDMMYITNETELLSVPIIVHHQTSSRREVIVYCYVEQQQYTDNFQLLPVRSPAILIRIPLNSIEKQNFGFCNIDLYKNKLYSKTISSFLVRLSQYSNNITIGQKRSVFITYNVPKKSIIEFEKGKPIVTKENRSTIFVSIQRKGDVSVQSSVICFTKSATAIQNQDYIGRPLNNLSRIQFQIGEKIKLCRIELVNDHIVESMEYFYVLLADANSAILGQHKKITIEIESNDDADDIKILKLINRQNNSCIQAPLIIDTVNTATIKIERNGNLKQTIDVFVQTKDGTALAGLDYIPLNRILLFESNIKSIDINIDIIYNLNKRKEKQRFYFIMQNQSIEICIDNTYNEDRIKKSNYATDAYRLLSNKTSLYHEQFQALPIIMLLDNKTDLHKQKLSNGQPLICVAACNPRHPNYKFIHFLCTNSNSQIISYEWELSIPNDNYGTYSSFRQLSKHPIFSANTSILNTFYFGPKYRIRCLTYIDKYSIPLRSPVIEIDDTSVKCPSSSIYASLSIVKLYGINQTGVQLFVEIPHMSGTYPVVSLIPTINFNNTTNLNTIQSCKNLLIPSSTTNIICQWYFQAIFTLDDLLTNCDTRIIFSNDKSNLIELPFYYQYLGLNSSTVLQRNTIQIPFQYKTFLTLKNLPEQVQILNVDSNGLLHLFITIKTIEQHHSLKNKLQAKFLSTSRTLSFIIQLLPNTTTWHIRSSELTVDYSGFYLFELCFSDKCTQYPMQIQPETIFPLFDSVSSLGTSFILTSPFFITMSTSFNTPDLQTNEYFSQDDIIGILLWNNLSSNKTQMKLNIYSIIFCRILKESECHDHDRLIINQFYEYPLTIKTDLIYNTFTLNTRLLKNNYGRWYIQVLFTLIYPKTATSINGKNIQSFYLKNATIQIPSPTISSINDDSDRKVILKHTHYRLIKLLLIILLILIFILCILISIIIYHREKQKINSKTQTKYCITKQHYDFPSLEQDNNDDQNINDVMIEKFQTGDLTTKVILLNHRAKTSLMEIGTDV</sequence>
<dbReference type="Gene3D" id="2.10.70.10">
    <property type="entry name" value="Complement Module, domain 1"/>
    <property type="match status" value="1"/>
</dbReference>
<comment type="caution">
    <text evidence="9">The sequence shown here is derived from an EMBL/GenBank/DDBJ whole genome shotgun (WGS) entry which is preliminary data.</text>
</comment>
<keyword evidence="3" id="KW-0677">Repeat</keyword>
<dbReference type="SMART" id="SM00214">
    <property type="entry name" value="VWC"/>
    <property type="match status" value="2"/>
</dbReference>
<evidence type="ECO:0000256" key="1">
    <source>
        <dbReference type="ARBA" id="ARBA00005529"/>
    </source>
</evidence>
<keyword evidence="4" id="KW-0106">Calcium</keyword>
<dbReference type="PROSITE" id="PS51854">
    <property type="entry name" value="CSPG"/>
    <property type="match status" value="1"/>
</dbReference>
<reference evidence="9" key="1">
    <citation type="submission" date="2021-02" db="EMBL/GenBank/DDBJ databases">
        <authorList>
            <person name="Nowell W R."/>
        </authorList>
    </citation>
    <scope>NUCLEOTIDE SEQUENCE</scope>
</reference>
<evidence type="ECO:0000256" key="7">
    <source>
        <dbReference type="SAM" id="Phobius"/>
    </source>
</evidence>
<dbReference type="Proteomes" id="UP000663829">
    <property type="component" value="Unassembled WGS sequence"/>
</dbReference>
<dbReference type="Pfam" id="PF03160">
    <property type="entry name" value="Calx-beta"/>
    <property type="match status" value="2"/>
</dbReference>
<organism evidence="9 11">
    <name type="scientific">Didymodactylos carnosus</name>
    <dbReference type="NCBI Taxonomy" id="1234261"/>
    <lineage>
        <taxon>Eukaryota</taxon>
        <taxon>Metazoa</taxon>
        <taxon>Spiralia</taxon>
        <taxon>Gnathifera</taxon>
        <taxon>Rotifera</taxon>
        <taxon>Eurotatoria</taxon>
        <taxon>Bdelloidea</taxon>
        <taxon>Philodinida</taxon>
        <taxon>Philodinidae</taxon>
        <taxon>Didymodactylos</taxon>
    </lineage>
</organism>
<evidence type="ECO:0000256" key="3">
    <source>
        <dbReference type="ARBA" id="ARBA00022737"/>
    </source>
</evidence>
<dbReference type="OrthoDB" id="430044at2759"/>
<keyword evidence="7" id="KW-0472">Membrane</keyword>
<dbReference type="InterPro" id="IPR039005">
    <property type="entry name" value="CSPG_rpt"/>
</dbReference>
<keyword evidence="7" id="KW-1133">Transmembrane helix</keyword>
<name>A0A813YUT6_9BILA</name>
<dbReference type="PANTHER" id="PTHR45739">
    <property type="entry name" value="MATRIX PROTEIN, PUTATIVE-RELATED"/>
    <property type="match status" value="1"/>
</dbReference>
<dbReference type="InterPro" id="IPR038081">
    <property type="entry name" value="CalX-like_sf"/>
</dbReference>
<accession>A0A813YUT6</accession>
<comment type="similarity">
    <text evidence="1">Belongs to the FRAS1 family.</text>
</comment>
<evidence type="ECO:0000313" key="9">
    <source>
        <dbReference type="EMBL" id="CAF0889262.1"/>
    </source>
</evidence>
<feature type="repeat" description="CSPG" evidence="6">
    <location>
        <begin position="490"/>
        <end position="584"/>
    </location>
</feature>
<dbReference type="Proteomes" id="UP000681722">
    <property type="component" value="Unassembled WGS sequence"/>
</dbReference>
<dbReference type="Pfam" id="PF16184">
    <property type="entry name" value="Cadherin_3"/>
    <property type="match status" value="5"/>
</dbReference>
<dbReference type="GO" id="GO:0016020">
    <property type="term" value="C:membrane"/>
    <property type="evidence" value="ECO:0007669"/>
    <property type="project" value="InterPro"/>
</dbReference>
<dbReference type="Pfam" id="PF00093">
    <property type="entry name" value="VWC"/>
    <property type="match status" value="1"/>
</dbReference>
<evidence type="ECO:0000256" key="4">
    <source>
        <dbReference type="ARBA" id="ARBA00022837"/>
    </source>
</evidence>
<keyword evidence="11" id="KW-1185">Reference proteome</keyword>